<accession>A0A382D319</accession>
<feature type="non-terminal residue" evidence="1">
    <location>
        <position position="1"/>
    </location>
</feature>
<dbReference type="SUPFAM" id="SSF51556">
    <property type="entry name" value="Metallo-dependent hydrolases"/>
    <property type="match status" value="1"/>
</dbReference>
<name>A0A382D319_9ZZZZ</name>
<sequence length="295" mass="33130">VEDFLKGSVDNHIHCCPHINKRSTNLFDVVDQAEKSGMYAIGLMDNFSNSSGYASLIKKYQPNLKLKVFGGLIMEPPAGGVNFENVKIALNYGYENDEGALFISFPTHHTKFVAKQENRSKSYIDNCFYVAENKIQDDETSKILDLIAEKNIVLNTGHISGVENYNLVNYAKKAGIKKILMPANNLNDDEIINLKNLDVMFEFSYFFISKATQIPLTHVDGEKHTINKLEINKLKEFIKIVSCEKVILSSDCGVSVLPKPHFGFLNFISLVKDLGFSTNDIKKMISTNSKALFNI</sequence>
<dbReference type="InterPro" id="IPR032466">
    <property type="entry name" value="Metal_Hydrolase"/>
</dbReference>
<dbReference type="EMBL" id="UINC01037351">
    <property type="protein sequence ID" value="SVB32705.1"/>
    <property type="molecule type" value="Genomic_DNA"/>
</dbReference>
<evidence type="ECO:0008006" key="2">
    <source>
        <dbReference type="Google" id="ProtNLM"/>
    </source>
</evidence>
<gene>
    <name evidence="1" type="ORF">METZ01_LOCUS185559</name>
</gene>
<organism evidence="1">
    <name type="scientific">marine metagenome</name>
    <dbReference type="NCBI Taxonomy" id="408172"/>
    <lineage>
        <taxon>unclassified sequences</taxon>
        <taxon>metagenomes</taxon>
        <taxon>ecological metagenomes</taxon>
    </lineage>
</organism>
<reference evidence="1" key="1">
    <citation type="submission" date="2018-05" db="EMBL/GenBank/DDBJ databases">
        <authorList>
            <person name="Lanie J.A."/>
            <person name="Ng W.-L."/>
            <person name="Kazmierczak K.M."/>
            <person name="Andrzejewski T.M."/>
            <person name="Davidsen T.M."/>
            <person name="Wayne K.J."/>
            <person name="Tettelin H."/>
            <person name="Glass J.I."/>
            <person name="Rusch D."/>
            <person name="Podicherti R."/>
            <person name="Tsui H.-C.T."/>
            <person name="Winkler M.E."/>
        </authorList>
    </citation>
    <scope>NUCLEOTIDE SEQUENCE</scope>
</reference>
<protein>
    <recommendedName>
        <fullName evidence="2">Amidohydrolase-related domain-containing protein</fullName>
    </recommendedName>
</protein>
<dbReference type="Pfam" id="PF19799">
    <property type="entry name" value="DUF6282"/>
    <property type="match status" value="1"/>
</dbReference>
<dbReference type="AlphaFoldDB" id="A0A382D319"/>
<evidence type="ECO:0000313" key="1">
    <source>
        <dbReference type="EMBL" id="SVB32705.1"/>
    </source>
</evidence>
<dbReference type="InterPro" id="IPR046249">
    <property type="entry name" value="DUF6282"/>
</dbReference>
<proteinExistence type="predicted"/>